<dbReference type="GO" id="GO:1901135">
    <property type="term" value="P:carbohydrate derivative metabolic process"/>
    <property type="evidence" value="ECO:0007669"/>
    <property type="project" value="InterPro"/>
</dbReference>
<evidence type="ECO:0000313" key="7">
    <source>
        <dbReference type="Proteomes" id="UP000183859"/>
    </source>
</evidence>
<dbReference type="Proteomes" id="UP000183859">
    <property type="component" value="Plasmid pP97_a"/>
</dbReference>
<dbReference type="GO" id="GO:0016853">
    <property type="term" value="F:isomerase activity"/>
    <property type="evidence" value="ECO:0007669"/>
    <property type="project" value="UniProtKB-KW"/>
</dbReference>
<protein>
    <submittedName>
        <fullName evidence="6">Sugar isomerase-like protein</fullName>
    </submittedName>
</protein>
<dbReference type="PANTHER" id="PTHR30514:SF18">
    <property type="entry name" value="RPIR-FAMILY TRANSCRIPTIONAL REGULATOR"/>
    <property type="match status" value="1"/>
</dbReference>
<dbReference type="CDD" id="cd05013">
    <property type="entry name" value="SIS_RpiR"/>
    <property type="match status" value="1"/>
</dbReference>
<dbReference type="InterPro" id="IPR035472">
    <property type="entry name" value="RpiR-like_SIS"/>
</dbReference>
<dbReference type="SUPFAM" id="SSF53697">
    <property type="entry name" value="SIS domain"/>
    <property type="match status" value="1"/>
</dbReference>
<dbReference type="SUPFAM" id="SSF46689">
    <property type="entry name" value="Homeodomain-like"/>
    <property type="match status" value="1"/>
</dbReference>
<evidence type="ECO:0000256" key="1">
    <source>
        <dbReference type="ARBA" id="ARBA00023015"/>
    </source>
</evidence>
<feature type="domain" description="SIS" evidence="5">
    <location>
        <begin position="135"/>
        <end position="272"/>
    </location>
</feature>
<sequence length="306" mass="33440">MDPHLDPKQTHHLLNRLKEQIDALPPALSGAAKYVIDNPGDFGLDPIRVSATKAGVSANTLVRLAIHLGFDGFETLRAPFRAALTTSREGGLGLDWLDRLDAKEDTARHGRIARNEVNIVARSLRLMTPARTAEIVGTLTSARRCYVTATRASYALAYYFHYVGRMALPSLDLVPRHMGTAVDELMEITPDDCLIAMTFAPYSSETLQALRLARSKGAKLVLISDSEVIAPGLQPDHLLQVADNALHPFGGYGGAMVVLDCLLTHLVDAGGSKAQDRIRSYEFLREDTGAYWRGGKLPKLPKSERS</sequence>
<evidence type="ECO:0000256" key="3">
    <source>
        <dbReference type="ARBA" id="ARBA00023163"/>
    </source>
</evidence>
<organism evidence="6 7">
    <name type="scientific">Phaeobacter porticola</name>
    <dbReference type="NCBI Taxonomy" id="1844006"/>
    <lineage>
        <taxon>Bacteria</taxon>
        <taxon>Pseudomonadati</taxon>
        <taxon>Pseudomonadota</taxon>
        <taxon>Alphaproteobacteria</taxon>
        <taxon>Rhodobacterales</taxon>
        <taxon>Roseobacteraceae</taxon>
        <taxon>Phaeobacter</taxon>
    </lineage>
</organism>
<gene>
    <name evidence="6" type="ORF">PhaeoP97_03755</name>
</gene>
<dbReference type="EMBL" id="CP016365">
    <property type="protein sequence ID" value="APG49105.1"/>
    <property type="molecule type" value="Genomic_DNA"/>
</dbReference>
<dbReference type="InterPro" id="IPR000281">
    <property type="entry name" value="HTH_RpiR"/>
</dbReference>
<keyword evidence="1" id="KW-0805">Transcription regulation</keyword>
<dbReference type="PROSITE" id="PS51464">
    <property type="entry name" value="SIS"/>
    <property type="match status" value="1"/>
</dbReference>
<dbReference type="InterPro" id="IPR046348">
    <property type="entry name" value="SIS_dom_sf"/>
</dbReference>
<dbReference type="Pfam" id="PF01380">
    <property type="entry name" value="SIS"/>
    <property type="match status" value="1"/>
</dbReference>
<dbReference type="OrthoDB" id="9814676at2"/>
<evidence type="ECO:0000259" key="4">
    <source>
        <dbReference type="PROSITE" id="PS51071"/>
    </source>
</evidence>
<dbReference type="GO" id="GO:0003700">
    <property type="term" value="F:DNA-binding transcription factor activity"/>
    <property type="evidence" value="ECO:0007669"/>
    <property type="project" value="InterPro"/>
</dbReference>
<name>A0A1L3IAH0_9RHOB</name>
<dbReference type="Gene3D" id="3.40.50.10490">
    <property type="entry name" value="Glucose-6-phosphate isomerase like protein, domain 1"/>
    <property type="match status" value="1"/>
</dbReference>
<dbReference type="RefSeq" id="WP_072506707.1">
    <property type="nucleotide sequence ID" value="NZ_CP016365.1"/>
</dbReference>
<dbReference type="AlphaFoldDB" id="A0A1L3IAH0"/>
<evidence type="ECO:0000259" key="5">
    <source>
        <dbReference type="PROSITE" id="PS51464"/>
    </source>
</evidence>
<dbReference type="PANTHER" id="PTHR30514">
    <property type="entry name" value="GLUCOKINASE"/>
    <property type="match status" value="1"/>
</dbReference>
<evidence type="ECO:0000313" key="6">
    <source>
        <dbReference type="EMBL" id="APG49105.1"/>
    </source>
</evidence>
<reference evidence="7" key="1">
    <citation type="submission" date="2016-07" db="EMBL/GenBank/DDBJ databases">
        <title>Phaeobacter portensis sp. nov., a tropodithietic acid producing bacterium isolated from a German harbor.</title>
        <authorList>
            <person name="Freese H.M."/>
            <person name="Bunk B."/>
            <person name="Breider S."/>
            <person name="Brinkhoff T."/>
        </authorList>
    </citation>
    <scope>NUCLEOTIDE SEQUENCE [LARGE SCALE GENOMIC DNA]</scope>
    <source>
        <strain evidence="7">P97</strain>
        <plasmid evidence="7">pp97_a</plasmid>
    </source>
</reference>
<dbReference type="GO" id="GO:0097367">
    <property type="term" value="F:carbohydrate derivative binding"/>
    <property type="evidence" value="ECO:0007669"/>
    <property type="project" value="InterPro"/>
</dbReference>
<feature type="domain" description="HTH rpiR-type" evidence="4">
    <location>
        <begin position="11"/>
        <end position="87"/>
    </location>
</feature>
<proteinExistence type="predicted"/>
<keyword evidence="3" id="KW-0804">Transcription</keyword>
<dbReference type="PROSITE" id="PS51071">
    <property type="entry name" value="HTH_RPIR"/>
    <property type="match status" value="1"/>
</dbReference>
<keyword evidence="2" id="KW-0238">DNA-binding</keyword>
<evidence type="ECO:0000256" key="2">
    <source>
        <dbReference type="ARBA" id="ARBA00023125"/>
    </source>
</evidence>
<accession>A0A1L3IAH0</accession>
<dbReference type="InterPro" id="IPR001347">
    <property type="entry name" value="SIS_dom"/>
</dbReference>
<dbReference type="InterPro" id="IPR009057">
    <property type="entry name" value="Homeodomain-like_sf"/>
</dbReference>
<keyword evidence="7" id="KW-1185">Reference proteome</keyword>
<dbReference type="InterPro" id="IPR047640">
    <property type="entry name" value="RpiR-like"/>
</dbReference>
<dbReference type="KEGG" id="php:PhaeoP97_03755"/>
<keyword evidence="6" id="KW-0413">Isomerase</keyword>
<dbReference type="Gene3D" id="1.10.10.10">
    <property type="entry name" value="Winged helix-like DNA-binding domain superfamily/Winged helix DNA-binding domain"/>
    <property type="match status" value="1"/>
</dbReference>
<keyword evidence="6" id="KW-0614">Plasmid</keyword>
<dbReference type="InterPro" id="IPR036388">
    <property type="entry name" value="WH-like_DNA-bd_sf"/>
</dbReference>
<dbReference type="GO" id="GO:0003677">
    <property type="term" value="F:DNA binding"/>
    <property type="evidence" value="ECO:0007669"/>
    <property type="project" value="UniProtKB-KW"/>
</dbReference>
<geneLocation type="plasmid" evidence="7">
    <name>pp97_a</name>
</geneLocation>